<keyword evidence="8" id="KW-0807">Transducer</keyword>
<accession>A0A815BNE7</accession>
<evidence type="ECO:0000259" key="10">
    <source>
        <dbReference type="PROSITE" id="PS50262"/>
    </source>
</evidence>
<evidence type="ECO:0000256" key="7">
    <source>
        <dbReference type="ARBA" id="ARBA00023170"/>
    </source>
</evidence>
<dbReference type="Proteomes" id="UP000682733">
    <property type="component" value="Unassembled WGS sequence"/>
</dbReference>
<dbReference type="EMBL" id="CAJNOK010017907">
    <property type="protein sequence ID" value="CAF1272596.1"/>
    <property type="molecule type" value="Genomic_DNA"/>
</dbReference>
<dbReference type="Gene3D" id="1.20.1070.10">
    <property type="entry name" value="Rhodopsin 7-helix transmembrane proteins"/>
    <property type="match status" value="1"/>
</dbReference>
<feature type="transmembrane region" description="Helical" evidence="9">
    <location>
        <begin position="90"/>
        <end position="108"/>
    </location>
</feature>
<evidence type="ECO:0000313" key="13">
    <source>
        <dbReference type="EMBL" id="CAF4061060.1"/>
    </source>
</evidence>
<organism evidence="11 15">
    <name type="scientific">Didymodactylos carnosus</name>
    <dbReference type="NCBI Taxonomy" id="1234261"/>
    <lineage>
        <taxon>Eukaryota</taxon>
        <taxon>Metazoa</taxon>
        <taxon>Spiralia</taxon>
        <taxon>Gnathifera</taxon>
        <taxon>Rotifera</taxon>
        <taxon>Eurotatoria</taxon>
        <taxon>Bdelloidea</taxon>
        <taxon>Philodinida</taxon>
        <taxon>Philodinidae</taxon>
        <taxon>Didymodactylos</taxon>
    </lineage>
</organism>
<dbReference type="AlphaFoldDB" id="A0A815BNE7"/>
<keyword evidence="3 9" id="KW-0812">Transmembrane</keyword>
<dbReference type="EMBL" id="CAJNOQ010011258">
    <property type="protein sequence ID" value="CAF1272116.1"/>
    <property type="molecule type" value="Genomic_DNA"/>
</dbReference>
<dbReference type="Proteomes" id="UP000677228">
    <property type="component" value="Unassembled WGS sequence"/>
</dbReference>
<keyword evidence="5" id="KW-0297">G-protein coupled receptor</keyword>
<dbReference type="PANTHER" id="PTHR24228">
    <property type="entry name" value="B2 BRADYKININ RECEPTOR/ANGIOTENSIN II RECEPTOR"/>
    <property type="match status" value="1"/>
</dbReference>
<feature type="transmembrane region" description="Helical" evidence="9">
    <location>
        <begin position="173"/>
        <end position="201"/>
    </location>
</feature>
<dbReference type="GO" id="GO:0005886">
    <property type="term" value="C:plasma membrane"/>
    <property type="evidence" value="ECO:0007669"/>
    <property type="project" value="UniProtKB-SubCell"/>
</dbReference>
<evidence type="ECO:0000313" key="14">
    <source>
        <dbReference type="EMBL" id="CAF4077921.1"/>
    </source>
</evidence>
<evidence type="ECO:0000256" key="5">
    <source>
        <dbReference type="ARBA" id="ARBA00023040"/>
    </source>
</evidence>
<feature type="transmembrane region" description="Helical" evidence="9">
    <location>
        <begin position="44"/>
        <end position="68"/>
    </location>
</feature>
<dbReference type="SUPFAM" id="SSF81321">
    <property type="entry name" value="Family A G protein-coupled receptor-like"/>
    <property type="match status" value="1"/>
</dbReference>
<feature type="transmembrane region" description="Helical" evidence="9">
    <location>
        <begin position="6"/>
        <end position="32"/>
    </location>
</feature>
<comment type="subcellular location">
    <subcellularLocation>
        <location evidence="1">Cell membrane</location>
        <topology evidence="1">Multi-pass membrane protein</topology>
    </subcellularLocation>
</comment>
<sequence length="322" mass="37043">MASPVFLFIDVLALLALLIGLISSSLIIFIVLFHRRQGLNTIPLFLVCNSCSGAIVMCAAYFSIYVYILKNDLSVNDGHNNYGNDPLCPLRTYLFFSGASLLYLSYCLQALNRLIHVVFPNKSWLQKSFIFYITLIVIQWILGFLIALPYYMWGKMVYITTELFCLIPFQDPLAIMLAAMTIYGIPLTILSIMSFWIWSYVHGHRHNTIQRQTTVNREFVMLKRMLIPLFALTVLGVPYLTLFTITWINHKQLPLTYLTYRLSYLFIAIGLGTVNMITLLLTPKLKAIFLSYLKQKRSDQNSTRQQTNLTNAIRLNRIQPVP</sequence>
<evidence type="ECO:0000256" key="4">
    <source>
        <dbReference type="ARBA" id="ARBA00022989"/>
    </source>
</evidence>
<evidence type="ECO:0000256" key="2">
    <source>
        <dbReference type="ARBA" id="ARBA00022475"/>
    </source>
</evidence>
<dbReference type="GO" id="GO:0004930">
    <property type="term" value="F:G protein-coupled receptor activity"/>
    <property type="evidence" value="ECO:0007669"/>
    <property type="project" value="UniProtKB-KW"/>
</dbReference>
<evidence type="ECO:0000313" key="12">
    <source>
        <dbReference type="EMBL" id="CAF1272596.1"/>
    </source>
</evidence>
<gene>
    <name evidence="11" type="ORF">GPM918_LOCUS27132</name>
    <name evidence="12" type="ORF">OVA965_LOCUS27257</name>
    <name evidence="13" type="ORF">SRO942_LOCUS27406</name>
    <name evidence="14" type="ORF">TMI583_LOCUS28000</name>
</gene>
<dbReference type="CDD" id="cd00637">
    <property type="entry name" value="7tm_classA_rhodopsin-like"/>
    <property type="match status" value="1"/>
</dbReference>
<keyword evidence="6 9" id="KW-0472">Membrane</keyword>
<dbReference type="PROSITE" id="PS50262">
    <property type="entry name" value="G_PROTEIN_RECEP_F1_2"/>
    <property type="match status" value="1"/>
</dbReference>
<evidence type="ECO:0000256" key="1">
    <source>
        <dbReference type="ARBA" id="ARBA00004651"/>
    </source>
</evidence>
<reference evidence="11" key="1">
    <citation type="submission" date="2021-02" db="EMBL/GenBank/DDBJ databases">
        <authorList>
            <person name="Nowell W R."/>
        </authorList>
    </citation>
    <scope>NUCLEOTIDE SEQUENCE</scope>
</reference>
<feature type="transmembrane region" description="Helical" evidence="9">
    <location>
        <begin position="129"/>
        <end position="153"/>
    </location>
</feature>
<feature type="transmembrane region" description="Helical" evidence="9">
    <location>
        <begin position="226"/>
        <end position="248"/>
    </location>
</feature>
<feature type="transmembrane region" description="Helical" evidence="9">
    <location>
        <begin position="260"/>
        <end position="281"/>
    </location>
</feature>
<keyword evidence="7" id="KW-0675">Receptor</keyword>
<evidence type="ECO:0000313" key="11">
    <source>
        <dbReference type="EMBL" id="CAF1272116.1"/>
    </source>
</evidence>
<evidence type="ECO:0000256" key="6">
    <source>
        <dbReference type="ARBA" id="ARBA00023136"/>
    </source>
</evidence>
<dbReference type="InterPro" id="IPR017452">
    <property type="entry name" value="GPCR_Rhodpsn_7TM"/>
</dbReference>
<keyword evidence="4 9" id="KW-1133">Transmembrane helix</keyword>
<proteinExistence type="predicted"/>
<keyword evidence="2" id="KW-1003">Cell membrane</keyword>
<dbReference type="EMBL" id="CAJOBC010023937">
    <property type="protein sequence ID" value="CAF4061060.1"/>
    <property type="molecule type" value="Genomic_DNA"/>
</dbReference>
<evidence type="ECO:0000256" key="9">
    <source>
        <dbReference type="SAM" id="Phobius"/>
    </source>
</evidence>
<dbReference type="OrthoDB" id="10054687at2759"/>
<evidence type="ECO:0000256" key="3">
    <source>
        <dbReference type="ARBA" id="ARBA00022692"/>
    </source>
</evidence>
<name>A0A815BNE7_9BILA</name>
<evidence type="ECO:0000256" key="8">
    <source>
        <dbReference type="ARBA" id="ARBA00023224"/>
    </source>
</evidence>
<dbReference type="EMBL" id="CAJOBA010039467">
    <property type="protein sequence ID" value="CAF4077921.1"/>
    <property type="molecule type" value="Genomic_DNA"/>
</dbReference>
<protein>
    <recommendedName>
        <fullName evidence="10">G-protein coupled receptors family 1 profile domain-containing protein</fullName>
    </recommendedName>
</protein>
<keyword evidence="15" id="KW-1185">Reference proteome</keyword>
<dbReference type="PANTHER" id="PTHR24228:SF59">
    <property type="entry name" value="NEUROPEPTIDE RECEPTOR 15"/>
    <property type="match status" value="1"/>
</dbReference>
<dbReference type="Proteomes" id="UP000663829">
    <property type="component" value="Unassembled WGS sequence"/>
</dbReference>
<feature type="domain" description="G-protein coupled receptors family 1 profile" evidence="10">
    <location>
        <begin position="23"/>
        <end position="281"/>
    </location>
</feature>
<dbReference type="Proteomes" id="UP000681722">
    <property type="component" value="Unassembled WGS sequence"/>
</dbReference>
<evidence type="ECO:0000313" key="15">
    <source>
        <dbReference type="Proteomes" id="UP000663829"/>
    </source>
</evidence>
<comment type="caution">
    <text evidence="11">The sequence shown here is derived from an EMBL/GenBank/DDBJ whole genome shotgun (WGS) entry which is preliminary data.</text>
</comment>